<comment type="caution">
    <text evidence="3">The sequence shown here is derived from an EMBL/GenBank/DDBJ whole genome shotgun (WGS) entry which is preliminary data.</text>
</comment>
<evidence type="ECO:0000313" key="4">
    <source>
        <dbReference type="Proteomes" id="UP000432089"/>
    </source>
</evidence>
<accession>A0A7V7TUY9</accession>
<feature type="region of interest" description="Disordered" evidence="1">
    <location>
        <begin position="488"/>
        <end position="515"/>
    </location>
</feature>
<dbReference type="AlphaFoldDB" id="A0A7V7TUY9"/>
<feature type="compositionally biased region" description="Low complexity" evidence="1">
    <location>
        <begin position="492"/>
        <end position="507"/>
    </location>
</feature>
<dbReference type="RefSeq" id="WP_150972840.1">
    <property type="nucleotide sequence ID" value="NZ_VZDO01000020.1"/>
</dbReference>
<sequence>MSSQREGIVLKIMTGVQSGVDVRLVDGDYTLGSGPDDDVQFYDVSLKPGHAKLRVAGGKVEIAGANGELRTAAGLHLAENGDFTALEPLDVVSAGTTRFATGPATANWASITDDAGVGPAEARRTPAAPRAQSITSRRLSLGLSAAAAALVLAAGLWFLVPSAGSGLVAAATDARRPVERVRDAVAQFPFGKRLAVTEEVDGTVFVGGYVGEPVERRAIVGAVRDADEAARVRLVVLSSARSEIANLLSERFKTLSFALDDKGAVTLNGVLLDPKQAEAAVGLVRDGVAGLSSVASAIRTAPTLLADVQSLAERSRIRPLVIFRLDGNLIEASGVLPVEKIDPWVGFLQAYSTQFADLIPLRSLVSLQNADGTIGKPGEVPGDRALVIGKAGERPGETPVDVARLANGSFDLGDVFVNQKADAAAHADQRNAAAETAEAGTTSPAIDLGGMVERLIDGGSTPVLGSALAVPAVASSLRLVDGKPAPRIVGHTTWTPTPTAETAAAAPKPDPAGENARRVGDLIRRWTENRLPADAAGREIGNALETLSAEGRGPLVERYAALQADGERRGGNDNCWAGSRITVAQLRSVVFWLDVLSVNENLTLASLDGKIRGQVLEAALNPDRVASCAARTKGEPLDSRYLAEVKRNPGFVNFITRDLKPYALDIAGADLTADRYVQTRAGDKLREGAAPDRNSRIASVGDLGLAIENDGKLSAVIFGPSVNWVIR</sequence>
<evidence type="ECO:0000256" key="2">
    <source>
        <dbReference type="SAM" id="Phobius"/>
    </source>
</evidence>
<dbReference type="EMBL" id="VZDO01000020">
    <property type="protein sequence ID" value="KAB0676840.1"/>
    <property type="molecule type" value="Genomic_DNA"/>
</dbReference>
<keyword evidence="2" id="KW-0812">Transmembrane</keyword>
<organism evidence="3 4">
    <name type="scientific">Plantimonas leprariae</name>
    <dbReference type="NCBI Taxonomy" id="2615207"/>
    <lineage>
        <taxon>Bacteria</taxon>
        <taxon>Pseudomonadati</taxon>
        <taxon>Pseudomonadota</taxon>
        <taxon>Alphaproteobacteria</taxon>
        <taxon>Hyphomicrobiales</taxon>
        <taxon>Aurantimonadaceae</taxon>
        <taxon>Plantimonas</taxon>
    </lineage>
</organism>
<proteinExistence type="predicted"/>
<name>A0A7V7TUY9_9HYPH</name>
<evidence type="ECO:0000256" key="1">
    <source>
        <dbReference type="SAM" id="MobiDB-lite"/>
    </source>
</evidence>
<dbReference type="Proteomes" id="UP000432089">
    <property type="component" value="Unassembled WGS sequence"/>
</dbReference>
<gene>
    <name evidence="3" type="ORF">F6X38_19915</name>
</gene>
<keyword evidence="2" id="KW-0472">Membrane</keyword>
<reference evidence="3 4" key="1">
    <citation type="submission" date="2019-09" db="EMBL/GenBank/DDBJ databases">
        <title>YIM 132180 draft genome.</title>
        <authorList>
            <person name="Zhang K."/>
        </authorList>
    </citation>
    <scope>NUCLEOTIDE SEQUENCE [LARGE SCALE GENOMIC DNA]</scope>
    <source>
        <strain evidence="3 4">YIM 132180</strain>
    </source>
</reference>
<feature type="transmembrane region" description="Helical" evidence="2">
    <location>
        <begin position="139"/>
        <end position="160"/>
    </location>
</feature>
<keyword evidence="4" id="KW-1185">Reference proteome</keyword>
<dbReference type="Gene3D" id="2.60.200.20">
    <property type="match status" value="1"/>
</dbReference>
<evidence type="ECO:0008006" key="5">
    <source>
        <dbReference type="Google" id="ProtNLM"/>
    </source>
</evidence>
<keyword evidence="2" id="KW-1133">Transmembrane helix</keyword>
<protein>
    <recommendedName>
        <fullName evidence="5">Type III secretion apparatus protein, YscD/HrpQ family</fullName>
    </recommendedName>
</protein>
<evidence type="ECO:0000313" key="3">
    <source>
        <dbReference type="EMBL" id="KAB0676840.1"/>
    </source>
</evidence>